<reference evidence="3" key="1">
    <citation type="submission" date="2015-05" db="EMBL/GenBank/DDBJ databases">
        <authorList>
            <person name="Fogelqvist Johan"/>
        </authorList>
    </citation>
    <scope>NUCLEOTIDE SEQUENCE [LARGE SCALE GENOMIC DNA]</scope>
</reference>
<dbReference type="EMBL" id="CVQI01037390">
    <property type="protein sequence ID" value="CRK48346.1"/>
    <property type="molecule type" value="Genomic_DNA"/>
</dbReference>
<dbReference type="Proteomes" id="UP000045706">
    <property type="component" value="Unassembled WGS sequence"/>
</dbReference>
<protein>
    <submittedName>
        <fullName evidence="2">Uncharacterized protein</fullName>
    </submittedName>
</protein>
<evidence type="ECO:0000313" key="3">
    <source>
        <dbReference type="Proteomes" id="UP000045706"/>
    </source>
</evidence>
<feature type="non-terminal residue" evidence="2">
    <location>
        <position position="1"/>
    </location>
</feature>
<dbReference type="AlphaFoldDB" id="A0A0G4NPV1"/>
<name>A0A0G4NPV1_VERLO</name>
<proteinExistence type="predicted"/>
<evidence type="ECO:0000256" key="1">
    <source>
        <dbReference type="SAM" id="MobiDB-lite"/>
    </source>
</evidence>
<feature type="region of interest" description="Disordered" evidence="1">
    <location>
        <begin position="1"/>
        <end position="32"/>
    </location>
</feature>
<sequence>DAHRNGHQGQRGRGHHLGRIRLRVHQHRRREP</sequence>
<accession>A0A0G4NPV1</accession>
<evidence type="ECO:0000313" key="2">
    <source>
        <dbReference type="EMBL" id="CRK48346.1"/>
    </source>
</evidence>
<gene>
    <name evidence="2" type="ORF">BN1723_020522</name>
</gene>
<organism evidence="2 3">
    <name type="scientific">Verticillium longisporum</name>
    <name type="common">Verticillium dahliae var. longisporum</name>
    <dbReference type="NCBI Taxonomy" id="100787"/>
    <lineage>
        <taxon>Eukaryota</taxon>
        <taxon>Fungi</taxon>
        <taxon>Dikarya</taxon>
        <taxon>Ascomycota</taxon>
        <taxon>Pezizomycotina</taxon>
        <taxon>Sordariomycetes</taxon>
        <taxon>Hypocreomycetidae</taxon>
        <taxon>Glomerellales</taxon>
        <taxon>Plectosphaerellaceae</taxon>
        <taxon>Verticillium</taxon>
    </lineage>
</organism>